<keyword evidence="3" id="KW-0804">Transcription</keyword>
<dbReference type="SUPFAM" id="SSF88946">
    <property type="entry name" value="Sigma2 domain of RNA polymerase sigma factors"/>
    <property type="match status" value="1"/>
</dbReference>
<dbReference type="InterPro" id="IPR013249">
    <property type="entry name" value="RNA_pol_sigma70_r4_t2"/>
</dbReference>
<reference evidence="5 6" key="1">
    <citation type="submission" date="2016-10" db="EMBL/GenBank/DDBJ databases">
        <authorList>
            <person name="de Groot N.N."/>
        </authorList>
    </citation>
    <scope>NUCLEOTIDE SEQUENCE [LARGE SCALE GENOMIC DNA]</scope>
    <source>
        <strain evidence="5 6">DSM 6793</strain>
    </source>
</reference>
<dbReference type="PROSITE" id="PS50043">
    <property type="entry name" value="HTH_LUXR_2"/>
    <property type="match status" value="1"/>
</dbReference>
<dbReference type="PANTHER" id="PTHR43133">
    <property type="entry name" value="RNA POLYMERASE ECF-TYPE SIGMA FACTO"/>
    <property type="match status" value="1"/>
</dbReference>
<protein>
    <submittedName>
        <fullName evidence="5">RNA polymerase sigma factor, sigma-70 family</fullName>
    </submittedName>
</protein>
<name>A0A1I1DPP4_9BACT</name>
<evidence type="ECO:0000313" key="5">
    <source>
        <dbReference type="EMBL" id="SFB74670.1"/>
    </source>
</evidence>
<keyword evidence="1" id="KW-0805">Transcription regulation</keyword>
<dbReference type="GO" id="GO:0016987">
    <property type="term" value="F:sigma factor activity"/>
    <property type="evidence" value="ECO:0007669"/>
    <property type="project" value="UniProtKB-KW"/>
</dbReference>
<dbReference type="GO" id="GO:0006352">
    <property type="term" value="P:DNA-templated transcription initiation"/>
    <property type="evidence" value="ECO:0007669"/>
    <property type="project" value="InterPro"/>
</dbReference>
<gene>
    <name evidence="5" type="ORF">SAMN05421780_101242</name>
</gene>
<sequence length="185" mass="21707">MKMSNSQSETELFEAYCQGQQEALGVLYLRLEKVLLLHSYRICEDREMAHDCVAELFEYLLQQSSQERNKFIASNSLVNVQGWFYTLIKNRTLDAMRHKAMRKRSYFEFGRWLLGGNGHNEISTGDYDKEKLLALLSAREKEAFELYADGHQYQQIADRLDISSDTVKTLIRRGKEKLRRLKNLI</sequence>
<dbReference type="SMART" id="SM00421">
    <property type="entry name" value="HTH_LUXR"/>
    <property type="match status" value="1"/>
</dbReference>
<dbReference type="GO" id="GO:0003677">
    <property type="term" value="F:DNA binding"/>
    <property type="evidence" value="ECO:0007669"/>
    <property type="project" value="InterPro"/>
</dbReference>
<dbReference type="STRING" id="927664.SAMN05421780_101242"/>
<dbReference type="OrthoDB" id="9150024at2"/>
<dbReference type="InterPro" id="IPR014284">
    <property type="entry name" value="RNA_pol_sigma-70_dom"/>
</dbReference>
<evidence type="ECO:0000256" key="2">
    <source>
        <dbReference type="ARBA" id="ARBA00023082"/>
    </source>
</evidence>
<keyword evidence="2" id="KW-0731">Sigma factor</keyword>
<dbReference type="InterPro" id="IPR013325">
    <property type="entry name" value="RNA_pol_sigma_r2"/>
</dbReference>
<evidence type="ECO:0000313" key="6">
    <source>
        <dbReference type="Proteomes" id="UP000199514"/>
    </source>
</evidence>
<evidence type="ECO:0000259" key="4">
    <source>
        <dbReference type="PROSITE" id="PS50043"/>
    </source>
</evidence>
<evidence type="ECO:0000256" key="3">
    <source>
        <dbReference type="ARBA" id="ARBA00023163"/>
    </source>
</evidence>
<accession>A0A1I1DPP4</accession>
<dbReference type="NCBIfam" id="TIGR02937">
    <property type="entry name" value="sigma70-ECF"/>
    <property type="match status" value="1"/>
</dbReference>
<dbReference type="CDD" id="cd06171">
    <property type="entry name" value="Sigma70_r4"/>
    <property type="match status" value="1"/>
</dbReference>
<dbReference type="SUPFAM" id="SSF46894">
    <property type="entry name" value="C-terminal effector domain of the bipartite response regulators"/>
    <property type="match status" value="1"/>
</dbReference>
<dbReference type="Pfam" id="PF08281">
    <property type="entry name" value="Sigma70_r4_2"/>
    <property type="match status" value="1"/>
</dbReference>
<dbReference type="InterPro" id="IPR000792">
    <property type="entry name" value="Tscrpt_reg_LuxR_C"/>
</dbReference>
<dbReference type="Gene3D" id="1.10.1740.10">
    <property type="match status" value="1"/>
</dbReference>
<feature type="domain" description="HTH luxR-type" evidence="4">
    <location>
        <begin position="129"/>
        <end position="185"/>
    </location>
</feature>
<dbReference type="AlphaFoldDB" id="A0A1I1DPP4"/>
<dbReference type="PANTHER" id="PTHR43133:SF46">
    <property type="entry name" value="RNA POLYMERASE SIGMA-70 FACTOR ECF SUBFAMILY"/>
    <property type="match status" value="1"/>
</dbReference>
<evidence type="ECO:0000256" key="1">
    <source>
        <dbReference type="ARBA" id="ARBA00023015"/>
    </source>
</evidence>
<dbReference type="InterPro" id="IPR036388">
    <property type="entry name" value="WH-like_DNA-bd_sf"/>
</dbReference>
<dbReference type="EMBL" id="FOLE01000001">
    <property type="protein sequence ID" value="SFB74670.1"/>
    <property type="molecule type" value="Genomic_DNA"/>
</dbReference>
<dbReference type="RefSeq" id="WP_091505992.1">
    <property type="nucleotide sequence ID" value="NZ_FOLE01000001.1"/>
</dbReference>
<proteinExistence type="predicted"/>
<organism evidence="5 6">
    <name type="scientific">Flexibacter flexilis DSM 6793</name>
    <dbReference type="NCBI Taxonomy" id="927664"/>
    <lineage>
        <taxon>Bacteria</taxon>
        <taxon>Pseudomonadati</taxon>
        <taxon>Bacteroidota</taxon>
        <taxon>Cytophagia</taxon>
        <taxon>Cytophagales</taxon>
        <taxon>Flexibacteraceae</taxon>
        <taxon>Flexibacter</taxon>
    </lineage>
</organism>
<dbReference type="InterPro" id="IPR016032">
    <property type="entry name" value="Sig_transdc_resp-reg_C-effctor"/>
</dbReference>
<dbReference type="InterPro" id="IPR039425">
    <property type="entry name" value="RNA_pol_sigma-70-like"/>
</dbReference>
<dbReference type="Proteomes" id="UP000199514">
    <property type="component" value="Unassembled WGS sequence"/>
</dbReference>
<keyword evidence="6" id="KW-1185">Reference proteome</keyword>
<dbReference type="Gene3D" id="1.10.10.10">
    <property type="entry name" value="Winged helix-like DNA-binding domain superfamily/Winged helix DNA-binding domain"/>
    <property type="match status" value="1"/>
</dbReference>
<dbReference type="PRINTS" id="PR00038">
    <property type="entry name" value="HTHLUXR"/>
</dbReference>